<feature type="coiled-coil region" evidence="4">
    <location>
        <begin position="476"/>
        <end position="505"/>
    </location>
</feature>
<evidence type="ECO:0000256" key="3">
    <source>
        <dbReference type="ARBA" id="ARBA00022840"/>
    </source>
</evidence>
<evidence type="ECO:0000256" key="2">
    <source>
        <dbReference type="ARBA" id="ARBA00022741"/>
    </source>
</evidence>
<dbReference type="PROSITE" id="PS00211">
    <property type="entry name" value="ABC_TRANSPORTER_1"/>
    <property type="match status" value="2"/>
</dbReference>
<keyword evidence="2" id="KW-0547">Nucleotide-binding</keyword>
<dbReference type="InterPro" id="IPR050611">
    <property type="entry name" value="ABCF"/>
</dbReference>
<proteinExistence type="predicted"/>
<dbReference type="CDD" id="cd03221">
    <property type="entry name" value="ABCF_EF-3"/>
    <property type="match status" value="2"/>
</dbReference>
<dbReference type="InterPro" id="IPR003439">
    <property type="entry name" value="ABC_transporter-like_ATP-bd"/>
</dbReference>
<dbReference type="AlphaFoldDB" id="A0A813EVY4"/>
<feature type="domain" description="ABC transporter" evidence="6">
    <location>
        <begin position="189"/>
        <end position="444"/>
    </location>
</feature>
<feature type="domain" description="ABC transporter" evidence="6">
    <location>
        <begin position="521"/>
        <end position="736"/>
    </location>
</feature>
<evidence type="ECO:0000256" key="5">
    <source>
        <dbReference type="SAM" id="MobiDB-lite"/>
    </source>
</evidence>
<keyword evidence="4" id="KW-0175">Coiled coil</keyword>
<dbReference type="OrthoDB" id="2110130at2759"/>
<accession>A0A813EVY4</accession>
<dbReference type="OMA" id="SSQINMM"/>
<dbReference type="PANTHER" id="PTHR19211">
    <property type="entry name" value="ATP-BINDING TRANSPORT PROTEIN-RELATED"/>
    <property type="match status" value="1"/>
</dbReference>
<reference evidence="7" key="1">
    <citation type="submission" date="2021-02" db="EMBL/GenBank/DDBJ databases">
        <authorList>
            <person name="Dougan E. K."/>
            <person name="Rhodes N."/>
            <person name="Thang M."/>
            <person name="Chan C."/>
        </authorList>
    </citation>
    <scope>NUCLEOTIDE SEQUENCE</scope>
</reference>
<evidence type="ECO:0000259" key="6">
    <source>
        <dbReference type="PROSITE" id="PS50893"/>
    </source>
</evidence>
<evidence type="ECO:0000256" key="4">
    <source>
        <dbReference type="SAM" id="Coils"/>
    </source>
</evidence>
<feature type="region of interest" description="Disordered" evidence="5">
    <location>
        <begin position="115"/>
        <end position="149"/>
    </location>
</feature>
<dbReference type="Proteomes" id="UP000654075">
    <property type="component" value="Unassembled WGS sequence"/>
</dbReference>
<evidence type="ECO:0000313" key="7">
    <source>
        <dbReference type="EMBL" id="CAE8604903.1"/>
    </source>
</evidence>
<dbReference type="InterPro" id="IPR003593">
    <property type="entry name" value="AAA+_ATPase"/>
</dbReference>
<evidence type="ECO:0000256" key="1">
    <source>
        <dbReference type="ARBA" id="ARBA00022737"/>
    </source>
</evidence>
<dbReference type="GO" id="GO:0016887">
    <property type="term" value="F:ATP hydrolysis activity"/>
    <property type="evidence" value="ECO:0007669"/>
    <property type="project" value="InterPro"/>
</dbReference>
<dbReference type="PANTHER" id="PTHR19211:SF14">
    <property type="entry name" value="ATP-BINDING CASSETTE SUB-FAMILY F MEMBER 1"/>
    <property type="match status" value="1"/>
</dbReference>
<dbReference type="SMART" id="SM00382">
    <property type="entry name" value="AAA"/>
    <property type="match status" value="2"/>
</dbReference>
<dbReference type="InterPro" id="IPR027417">
    <property type="entry name" value="P-loop_NTPase"/>
</dbReference>
<gene>
    <name evidence="7" type="ORF">PGLA1383_LOCUS23046</name>
</gene>
<comment type="caution">
    <text evidence="7">The sequence shown here is derived from an EMBL/GenBank/DDBJ whole genome shotgun (WGS) entry which is preliminary data.</text>
</comment>
<dbReference type="FunFam" id="3.40.50.300:FF:001092">
    <property type="entry name" value="ATP-binding cassette sub-family F member 2"/>
    <property type="match status" value="1"/>
</dbReference>
<keyword evidence="8" id="KW-1185">Reference proteome</keyword>
<dbReference type="Gene3D" id="3.40.50.300">
    <property type="entry name" value="P-loop containing nucleotide triphosphate hydrolases"/>
    <property type="match status" value="2"/>
</dbReference>
<keyword evidence="1" id="KW-0677">Repeat</keyword>
<protein>
    <recommendedName>
        <fullName evidence="6">ABC transporter domain-containing protein</fullName>
    </recommendedName>
</protein>
<name>A0A813EVY4_POLGL</name>
<evidence type="ECO:0000313" key="8">
    <source>
        <dbReference type="Proteomes" id="UP000654075"/>
    </source>
</evidence>
<organism evidence="7 8">
    <name type="scientific">Polarella glacialis</name>
    <name type="common">Dinoflagellate</name>
    <dbReference type="NCBI Taxonomy" id="89957"/>
    <lineage>
        <taxon>Eukaryota</taxon>
        <taxon>Sar</taxon>
        <taxon>Alveolata</taxon>
        <taxon>Dinophyceae</taxon>
        <taxon>Suessiales</taxon>
        <taxon>Suessiaceae</taxon>
        <taxon>Polarella</taxon>
    </lineage>
</organism>
<dbReference type="PROSITE" id="PS50893">
    <property type="entry name" value="ABC_TRANSPORTER_2"/>
    <property type="match status" value="2"/>
</dbReference>
<sequence>MAPKEDVGLVCAELLKGLDSDTLDYIAMGIVEDDGNVLACDEVVDFVSPLIAEPLCGGDEKKAAALAATLHARLAPAPAAFKPAPRPKAAALPQAVPMGVLLAAPKELKMDLLGNEKPEEDDDAKKGPKKETEAKSAKNEAKAGKDAKAQARKVEVARVEAEQLDKELDGAKAKAVKLRQTKGPFKGTIEIGPLTLPNPGGGLDLLADASFVMTPGRRYGLVGRNGKGKSTLFRYMAARRVGGMPDNVTVHYVSQEVAFGAAAMQQTPAEAVLEADVERRLLLEEAAALEGKTGPGEPERLSECLEMLEAIGASTAEERANQLLVNLGFSIELRARKLQALSGGWRVRVALAAALFAKPDVLLLDEPTNHLSIQAVMWLSHELANSPTWQSRIVVVVSHDRVFVDEACTDMLHISGVARKLTQSRGNYSMWAQRRSEQQKARERQLENEGAERDKLKEYTGHGYKFGGSSGQINMMQKMKKQLVKNEAKAELEEEELAALNEDADLPLQLLAGGVLDSHAVQLKEVAFGYPGSTEPLFKGAEFTIDGKSRIVLVGENGNGKTTLVKLILGELQPTGGSIDRNRGAKISLVNQHHADQIDLSLTPLQYMMRNFPGDGTNQHELAVRSHLAACGIDALQQNVTAACLSGGQRSRVAMSAVSYERPHVLVMDEPTNNLDLGSVEALAESVKNFNGGVVLVSHDQYFVSQVANEVWIVDKGKVKRAESFEAYRKGILASIKR</sequence>
<dbReference type="InterPro" id="IPR017871">
    <property type="entry name" value="ABC_transporter-like_CS"/>
</dbReference>
<dbReference type="FunFam" id="3.40.50.300:FF:000011">
    <property type="entry name" value="Putative ABC transporter ATP-binding component"/>
    <property type="match status" value="1"/>
</dbReference>
<dbReference type="GO" id="GO:0005524">
    <property type="term" value="F:ATP binding"/>
    <property type="evidence" value="ECO:0007669"/>
    <property type="project" value="UniProtKB-KW"/>
</dbReference>
<dbReference type="SUPFAM" id="SSF52540">
    <property type="entry name" value="P-loop containing nucleoside triphosphate hydrolases"/>
    <property type="match status" value="2"/>
</dbReference>
<keyword evidence="3" id="KW-0067">ATP-binding</keyword>
<dbReference type="Pfam" id="PF00005">
    <property type="entry name" value="ABC_tran"/>
    <property type="match status" value="2"/>
</dbReference>
<dbReference type="EMBL" id="CAJNNV010017098">
    <property type="protein sequence ID" value="CAE8604903.1"/>
    <property type="molecule type" value="Genomic_DNA"/>
</dbReference>